<dbReference type="Proteomes" id="UP001154078">
    <property type="component" value="Chromosome 6"/>
</dbReference>
<feature type="domain" description="ARF7 effector protein C-terminal" evidence="2">
    <location>
        <begin position="51"/>
        <end position="140"/>
    </location>
</feature>
<dbReference type="EMBL" id="OV121137">
    <property type="protein sequence ID" value="CAH0559640.1"/>
    <property type="molecule type" value="Genomic_DNA"/>
</dbReference>
<proteinExistence type="predicted"/>
<evidence type="ECO:0000313" key="3">
    <source>
        <dbReference type="EMBL" id="CAH0559640.1"/>
    </source>
</evidence>
<dbReference type="PANTHER" id="PTHR46536">
    <property type="entry name" value="ARL14 EFFECTOR PROTEIN"/>
    <property type="match status" value="1"/>
</dbReference>
<evidence type="ECO:0000259" key="2">
    <source>
        <dbReference type="Pfam" id="PF14949"/>
    </source>
</evidence>
<dbReference type="PANTHER" id="PTHR46536:SF3">
    <property type="entry name" value="ARF7 EFFECTOR PROTEIN C-TERMINAL DOMAIN-CONTAINING PROTEIN"/>
    <property type="match status" value="1"/>
</dbReference>
<evidence type="ECO:0000256" key="1">
    <source>
        <dbReference type="SAM" id="MobiDB-lite"/>
    </source>
</evidence>
<dbReference type="AlphaFoldDB" id="A0A9P0BDJ0"/>
<feature type="region of interest" description="Disordered" evidence="1">
    <location>
        <begin position="1"/>
        <end position="44"/>
    </location>
</feature>
<accession>A0A9P0BDJ0</accession>
<gene>
    <name evidence="3" type="ORF">MELIAE_LOCUS9681</name>
</gene>
<protein>
    <recommendedName>
        <fullName evidence="2">ARF7 effector protein C-terminal domain-containing protein</fullName>
    </recommendedName>
</protein>
<dbReference type="OrthoDB" id="5984406at2759"/>
<keyword evidence="4" id="KW-1185">Reference proteome</keyword>
<evidence type="ECO:0000313" key="4">
    <source>
        <dbReference type="Proteomes" id="UP001154078"/>
    </source>
</evidence>
<organism evidence="3 4">
    <name type="scientific">Brassicogethes aeneus</name>
    <name type="common">Rape pollen beetle</name>
    <name type="synonym">Meligethes aeneus</name>
    <dbReference type="NCBI Taxonomy" id="1431903"/>
    <lineage>
        <taxon>Eukaryota</taxon>
        <taxon>Metazoa</taxon>
        <taxon>Ecdysozoa</taxon>
        <taxon>Arthropoda</taxon>
        <taxon>Hexapoda</taxon>
        <taxon>Insecta</taxon>
        <taxon>Pterygota</taxon>
        <taxon>Neoptera</taxon>
        <taxon>Endopterygota</taxon>
        <taxon>Coleoptera</taxon>
        <taxon>Polyphaga</taxon>
        <taxon>Cucujiformia</taxon>
        <taxon>Nitidulidae</taxon>
        <taxon>Meligethinae</taxon>
        <taxon>Brassicogethes</taxon>
    </lineage>
</organism>
<name>A0A9P0BDJ0_BRAAE</name>
<sequence length="155" mass="17331">MSTSSSTTSDDDLDSAPVSLHRVAKKSTSATAAPSQNVYSTRRQMRSKTVADRFLENFNPETSVREKRKLIRKINPPSSVRRPMGAVYDEHGVHVASGMDLCDCLNEDCVGCGFECTKCGSQKCGTDCRVHRKFIIDQVEFHGYDHILKNPLQKY</sequence>
<dbReference type="Pfam" id="PF14949">
    <property type="entry name" value="ARF7EP_C"/>
    <property type="match status" value="1"/>
</dbReference>
<dbReference type="InterPro" id="IPR029264">
    <property type="entry name" value="ARF7EP_C"/>
</dbReference>
<reference evidence="3" key="1">
    <citation type="submission" date="2021-12" db="EMBL/GenBank/DDBJ databases">
        <authorList>
            <person name="King R."/>
        </authorList>
    </citation>
    <scope>NUCLEOTIDE SEQUENCE</scope>
</reference>